<evidence type="ECO:0000313" key="3">
    <source>
        <dbReference type="Proteomes" id="UP000504636"/>
    </source>
</evidence>
<proteinExistence type="predicted"/>
<evidence type="ECO:0000313" key="2">
    <source>
        <dbReference type="EMBL" id="KAF2805918.1"/>
    </source>
</evidence>
<dbReference type="GeneID" id="54463195"/>
<keyword evidence="1" id="KW-0732">Signal</keyword>
<dbReference type="AlphaFoldDB" id="A0A6A6YBG4"/>
<feature type="chain" id="PRO_5044628972" evidence="1">
    <location>
        <begin position="26"/>
        <end position="103"/>
    </location>
</feature>
<reference evidence="4" key="2">
    <citation type="submission" date="2020-04" db="EMBL/GenBank/DDBJ databases">
        <authorList>
            <consortium name="NCBI Genome Project"/>
        </authorList>
    </citation>
    <scope>NUCLEOTIDE SEQUENCE</scope>
    <source>
        <strain evidence="4">CBS 304.34</strain>
    </source>
</reference>
<evidence type="ECO:0000313" key="4">
    <source>
        <dbReference type="RefSeq" id="XP_033572882.1"/>
    </source>
</evidence>
<dbReference type="RefSeq" id="XP_033572882.1">
    <property type="nucleotide sequence ID" value="XM_033722302.1"/>
</dbReference>
<reference evidence="4" key="3">
    <citation type="submission" date="2025-04" db="UniProtKB">
        <authorList>
            <consortium name="RefSeq"/>
        </authorList>
    </citation>
    <scope>IDENTIFICATION</scope>
    <source>
        <strain evidence="4">CBS 304.34</strain>
    </source>
</reference>
<reference evidence="2 4" key="1">
    <citation type="journal article" date="2020" name="Stud. Mycol.">
        <title>101 Dothideomycetes genomes: a test case for predicting lifestyles and emergence of pathogens.</title>
        <authorList>
            <person name="Haridas S."/>
            <person name="Albert R."/>
            <person name="Binder M."/>
            <person name="Bloem J."/>
            <person name="Labutti K."/>
            <person name="Salamov A."/>
            <person name="Andreopoulos B."/>
            <person name="Baker S."/>
            <person name="Barry K."/>
            <person name="Bills G."/>
            <person name="Bluhm B."/>
            <person name="Cannon C."/>
            <person name="Castanera R."/>
            <person name="Culley D."/>
            <person name="Daum C."/>
            <person name="Ezra D."/>
            <person name="Gonzalez J."/>
            <person name="Henrissat B."/>
            <person name="Kuo A."/>
            <person name="Liang C."/>
            <person name="Lipzen A."/>
            <person name="Lutzoni F."/>
            <person name="Magnuson J."/>
            <person name="Mondo S."/>
            <person name="Nolan M."/>
            <person name="Ohm R."/>
            <person name="Pangilinan J."/>
            <person name="Park H.-J."/>
            <person name="Ramirez L."/>
            <person name="Alfaro M."/>
            <person name="Sun H."/>
            <person name="Tritt A."/>
            <person name="Yoshinaga Y."/>
            <person name="Zwiers L.-H."/>
            <person name="Turgeon B."/>
            <person name="Goodwin S."/>
            <person name="Spatafora J."/>
            <person name="Crous P."/>
            <person name="Grigoriev I."/>
        </authorList>
    </citation>
    <scope>NUCLEOTIDE SEQUENCE</scope>
    <source>
        <strain evidence="2 4">CBS 304.34</strain>
    </source>
</reference>
<organism evidence="2">
    <name type="scientific">Mytilinidion resinicola</name>
    <dbReference type="NCBI Taxonomy" id="574789"/>
    <lineage>
        <taxon>Eukaryota</taxon>
        <taxon>Fungi</taxon>
        <taxon>Dikarya</taxon>
        <taxon>Ascomycota</taxon>
        <taxon>Pezizomycotina</taxon>
        <taxon>Dothideomycetes</taxon>
        <taxon>Pleosporomycetidae</taxon>
        <taxon>Mytilinidiales</taxon>
        <taxon>Mytilinidiaceae</taxon>
        <taxon>Mytilinidion</taxon>
    </lineage>
</organism>
<dbReference type="EMBL" id="MU003708">
    <property type="protein sequence ID" value="KAF2805918.1"/>
    <property type="molecule type" value="Genomic_DNA"/>
</dbReference>
<keyword evidence="3" id="KW-1185">Reference proteome</keyword>
<accession>A0A6A6YBG4</accession>
<sequence length="103" mass="11596">MPESLGLIMLRRVALLILAWFLGLAEETFEKDIKITIFPGSEHEFGTHRHVLLPSLSLYPKLKNTVLTAFQCDLAIVTMCDTLTEALRGHVQRVKELVTPNPP</sequence>
<evidence type="ECO:0000256" key="1">
    <source>
        <dbReference type="SAM" id="SignalP"/>
    </source>
</evidence>
<gene>
    <name evidence="2 4" type="ORF">BDZ99DRAFT_479939</name>
</gene>
<name>A0A6A6YBG4_9PEZI</name>
<dbReference type="Proteomes" id="UP000504636">
    <property type="component" value="Unplaced"/>
</dbReference>
<feature type="signal peptide" evidence="1">
    <location>
        <begin position="1"/>
        <end position="25"/>
    </location>
</feature>
<protein>
    <submittedName>
        <fullName evidence="2 4">Uncharacterized protein</fullName>
    </submittedName>
</protein>